<keyword evidence="1 6" id="KW-0378">Hydrolase</keyword>
<dbReference type="PANTHER" id="PTHR21314:SF0">
    <property type="entry name" value="QUEUOSINE 5'-PHOSPHATE N-GLYCOSYLASE_HYDROLASE"/>
    <property type="match status" value="1"/>
</dbReference>
<dbReference type="InterPro" id="IPR019438">
    <property type="entry name" value="Q_salvage"/>
</dbReference>
<comment type="similarity">
    <text evidence="2 6">Belongs to the QNG1 protein family.</text>
</comment>
<dbReference type="GO" id="GO:0016787">
    <property type="term" value="F:hydrolase activity"/>
    <property type="evidence" value="ECO:0007669"/>
    <property type="project" value="UniProtKB-KW"/>
</dbReference>
<proteinExistence type="inferred from homology"/>
<comment type="caution">
    <text evidence="7">The sequence shown here is derived from an EMBL/GenBank/DDBJ whole genome shotgun (WGS) entry which is preliminary data.</text>
</comment>
<accession>A0AAU9KRT1</accession>
<dbReference type="Pfam" id="PF10343">
    <property type="entry name" value="Q_salvage"/>
    <property type="match status" value="1"/>
</dbReference>
<dbReference type="EC" id="3.2.2.-" evidence="6"/>
<dbReference type="GO" id="GO:0006400">
    <property type="term" value="P:tRNA modification"/>
    <property type="evidence" value="ECO:0007669"/>
    <property type="project" value="TreeGrafter"/>
</dbReference>
<dbReference type="Proteomes" id="UP001160483">
    <property type="component" value="Unassembled WGS sequence"/>
</dbReference>
<evidence type="ECO:0000256" key="1">
    <source>
        <dbReference type="ARBA" id="ARBA00022801"/>
    </source>
</evidence>
<evidence type="ECO:0000313" key="7">
    <source>
        <dbReference type="EMBL" id="CAH0477007.1"/>
    </source>
</evidence>
<evidence type="ECO:0000313" key="8">
    <source>
        <dbReference type="Proteomes" id="UP001160483"/>
    </source>
</evidence>
<dbReference type="PANTHER" id="PTHR21314">
    <property type="entry name" value="QUEUOSINE 5'-PHOSPHATE N-GLYCOSYLASE_HYDROLASE-RELATED"/>
    <property type="match status" value="1"/>
</dbReference>
<name>A0AAU9KRT1_9STRA</name>
<dbReference type="EMBL" id="CAKKTJ010000167">
    <property type="protein sequence ID" value="CAH0477007.1"/>
    <property type="molecule type" value="Genomic_DNA"/>
</dbReference>
<protein>
    <recommendedName>
        <fullName evidence="3 6">Queuosine 5'-phosphate N-glycosylase/hydrolase</fullName>
        <ecNumber evidence="6">3.2.2.-</ecNumber>
    </recommendedName>
    <alternativeName>
        <fullName evidence="4 6">Queuosine-nucleotide N-glycosylase/hydrolase</fullName>
    </alternativeName>
</protein>
<evidence type="ECO:0000256" key="3">
    <source>
        <dbReference type="ARBA" id="ARBA00035306"/>
    </source>
</evidence>
<evidence type="ECO:0000256" key="5">
    <source>
        <dbReference type="ARBA" id="ARBA00048204"/>
    </source>
</evidence>
<evidence type="ECO:0000256" key="2">
    <source>
        <dbReference type="ARBA" id="ARBA00035119"/>
    </source>
</evidence>
<comment type="function">
    <text evidence="6">Catalyzes the hydrolysis of queuosine 5'-phosphate, releasing the nucleobase queuine (q). Is required for salvage of queuine from exogenous queuosine (Q) that is imported and then converted to queuosine 5'-phosphate intracellularly.</text>
</comment>
<evidence type="ECO:0000256" key="6">
    <source>
        <dbReference type="RuleBase" id="RU365002"/>
    </source>
</evidence>
<organism evidence="7 8">
    <name type="scientific">Peronospora belbahrii</name>
    <dbReference type="NCBI Taxonomy" id="622444"/>
    <lineage>
        <taxon>Eukaryota</taxon>
        <taxon>Sar</taxon>
        <taxon>Stramenopiles</taxon>
        <taxon>Oomycota</taxon>
        <taxon>Peronosporomycetes</taxon>
        <taxon>Peronosporales</taxon>
        <taxon>Peronosporaceae</taxon>
        <taxon>Peronospora</taxon>
    </lineage>
</organism>
<evidence type="ECO:0000256" key="4">
    <source>
        <dbReference type="ARBA" id="ARBA00035393"/>
    </source>
</evidence>
<sequence>MTPFPHYVEYVAVDDSVQNALTVNIEFVSYGNISMSASRLTMDLLSSNHIVTLSVCKTFELYGRESTARVMEQGKYDEKLHTPEQGHVTWDSGNVHYFHDVKHDGPSTCQYVFVLDALNFCFWPTEKMDYEHLASGLKMALVHDSHAFDAEKLAIVTNDTMKSWFQPFTPPQVDERRQKVQEMGKVLIRFFHGRALNLIKQADFSAIEAVRLVLAYFPRFRDHAV</sequence>
<gene>
    <name evidence="7" type="ORF">PBS003_LOCUS3766</name>
</gene>
<reference evidence="7" key="1">
    <citation type="submission" date="2021-11" db="EMBL/GenBank/DDBJ databases">
        <authorList>
            <person name="Islam A."/>
            <person name="Islam S."/>
            <person name="Flora M.S."/>
            <person name="Rahman M."/>
            <person name="Ziaur R.M."/>
            <person name="Epstein J.H."/>
            <person name="Hassan M."/>
            <person name="Klassen M."/>
            <person name="Woodard K."/>
            <person name="Webb A."/>
            <person name="Webby R.J."/>
            <person name="El Zowalaty M.E."/>
        </authorList>
    </citation>
    <scope>NUCLEOTIDE SEQUENCE</scope>
    <source>
        <strain evidence="7">Pbs3</strain>
    </source>
</reference>
<comment type="catalytic activity">
    <reaction evidence="5 6">
        <text>queuosine 5'-phosphate + H2O = queuine + D-ribose 5-phosphate</text>
        <dbReference type="Rhea" id="RHEA:75387"/>
        <dbReference type="ChEBI" id="CHEBI:15377"/>
        <dbReference type="ChEBI" id="CHEBI:17433"/>
        <dbReference type="ChEBI" id="CHEBI:78346"/>
        <dbReference type="ChEBI" id="CHEBI:194371"/>
    </reaction>
    <physiologicalReaction direction="left-to-right" evidence="5 6">
        <dbReference type="Rhea" id="RHEA:75388"/>
    </physiologicalReaction>
</comment>
<dbReference type="AlphaFoldDB" id="A0AAU9KRT1"/>